<dbReference type="InterPro" id="IPR001406">
    <property type="entry name" value="PsdUridine_synth_TruA"/>
</dbReference>
<dbReference type="OrthoDB" id="271910at2759"/>
<dbReference type="AlphaFoldDB" id="A0A812LU35"/>
<organism evidence="6 7">
    <name type="scientific">Symbiodinium natans</name>
    <dbReference type="NCBI Taxonomy" id="878477"/>
    <lineage>
        <taxon>Eukaryota</taxon>
        <taxon>Sar</taxon>
        <taxon>Alveolata</taxon>
        <taxon>Dinophyceae</taxon>
        <taxon>Suessiales</taxon>
        <taxon>Symbiodiniaceae</taxon>
        <taxon>Symbiodinium</taxon>
    </lineage>
</organism>
<evidence type="ECO:0000256" key="4">
    <source>
        <dbReference type="RuleBase" id="RU003792"/>
    </source>
</evidence>
<evidence type="ECO:0000313" key="7">
    <source>
        <dbReference type="Proteomes" id="UP000604046"/>
    </source>
</evidence>
<sequence>MSDGQSKPGKPYGCLADWGPDTLAASCNVCGFACWVGAARVRALMPSIKIGQAEPPAHPTQTNTSSMSLELWWIRLAYDGTDYAGWQKQSEEVRTIQGEVDKALSLVFRSSIRTVGASRTDSGVHAQGQVCHFEAPSRWANSNSRLDAEAALRRLRLTLPKAILPLELGLAPSGFHSRLTAKKKQYSYRLSTTSLVMPFDARRCWLCGDLDLEAVQKAIEALSGREMDYSAFSTGENDPDYHGSNVKSVDLSMHVKGPDQIFIFAVSERFLYKMVRRIVGGLVEVGKGRLEASSLELANRRQIPTAPPEGLQLDEVIYPFDLNCKANERV</sequence>
<dbReference type="CDD" id="cd02570">
    <property type="entry name" value="PseudoU_synth_EcTruA"/>
    <property type="match status" value="1"/>
</dbReference>
<evidence type="ECO:0000256" key="3">
    <source>
        <dbReference type="ARBA" id="ARBA00023235"/>
    </source>
</evidence>
<dbReference type="Gene3D" id="3.30.70.580">
    <property type="entry name" value="Pseudouridine synthase I, catalytic domain, N-terminal subdomain"/>
    <property type="match status" value="1"/>
</dbReference>
<evidence type="ECO:0000259" key="5">
    <source>
        <dbReference type="Pfam" id="PF01416"/>
    </source>
</evidence>
<dbReference type="GO" id="GO:0003723">
    <property type="term" value="F:RNA binding"/>
    <property type="evidence" value="ECO:0007669"/>
    <property type="project" value="InterPro"/>
</dbReference>
<keyword evidence="2 4" id="KW-0819">tRNA processing</keyword>
<dbReference type="PANTHER" id="PTHR11142">
    <property type="entry name" value="PSEUDOURIDYLATE SYNTHASE"/>
    <property type="match status" value="1"/>
</dbReference>
<dbReference type="Pfam" id="PF01416">
    <property type="entry name" value="PseudoU_synth_1"/>
    <property type="match status" value="1"/>
</dbReference>
<name>A0A812LU35_9DINO</name>
<comment type="similarity">
    <text evidence="1 4">Belongs to the tRNA pseudouridine synthase TruA family.</text>
</comment>
<dbReference type="Gene3D" id="3.30.70.660">
    <property type="entry name" value="Pseudouridine synthase I, catalytic domain, C-terminal subdomain"/>
    <property type="match status" value="1"/>
</dbReference>
<dbReference type="GO" id="GO:0031119">
    <property type="term" value="P:tRNA pseudouridine synthesis"/>
    <property type="evidence" value="ECO:0007669"/>
    <property type="project" value="TreeGrafter"/>
</dbReference>
<dbReference type="InterPro" id="IPR020094">
    <property type="entry name" value="TruA/RsuA/RluB/E/F_N"/>
</dbReference>
<dbReference type="InterPro" id="IPR020097">
    <property type="entry name" value="PsdUridine_synth_TruA_a/b_dom"/>
</dbReference>
<evidence type="ECO:0000256" key="1">
    <source>
        <dbReference type="ARBA" id="ARBA00009375"/>
    </source>
</evidence>
<dbReference type="PANTHER" id="PTHR11142:SF0">
    <property type="entry name" value="TRNA PSEUDOURIDINE SYNTHASE-LIKE 1"/>
    <property type="match status" value="1"/>
</dbReference>
<dbReference type="InterPro" id="IPR020103">
    <property type="entry name" value="PsdUridine_synth_cat_dom_sf"/>
</dbReference>
<feature type="domain" description="Pseudouridine synthase I TruA alpha/beta" evidence="5">
    <location>
        <begin position="227"/>
        <end position="319"/>
    </location>
</feature>
<protein>
    <recommendedName>
        <fullName evidence="4">tRNA pseudouridine synthase</fullName>
        <ecNumber evidence="4">5.4.99.12</ecNumber>
    </recommendedName>
</protein>
<proteinExistence type="inferred from homology"/>
<keyword evidence="3 4" id="KW-0413">Isomerase</keyword>
<keyword evidence="7" id="KW-1185">Reference proteome</keyword>
<dbReference type="SUPFAM" id="SSF55120">
    <property type="entry name" value="Pseudouridine synthase"/>
    <property type="match status" value="1"/>
</dbReference>
<dbReference type="EMBL" id="CAJNDS010001213">
    <property type="protein sequence ID" value="CAE7252048.1"/>
    <property type="molecule type" value="Genomic_DNA"/>
</dbReference>
<dbReference type="HAMAP" id="MF_00171">
    <property type="entry name" value="TruA"/>
    <property type="match status" value="1"/>
</dbReference>
<accession>A0A812LU35</accession>
<dbReference type="Proteomes" id="UP000604046">
    <property type="component" value="Unassembled WGS sequence"/>
</dbReference>
<evidence type="ECO:0000256" key="2">
    <source>
        <dbReference type="ARBA" id="ARBA00022694"/>
    </source>
</evidence>
<evidence type="ECO:0000313" key="6">
    <source>
        <dbReference type="EMBL" id="CAE7252048.1"/>
    </source>
</evidence>
<reference evidence="6" key="1">
    <citation type="submission" date="2021-02" db="EMBL/GenBank/DDBJ databases">
        <authorList>
            <person name="Dougan E. K."/>
            <person name="Rhodes N."/>
            <person name="Thang M."/>
            <person name="Chan C."/>
        </authorList>
    </citation>
    <scope>NUCLEOTIDE SEQUENCE</scope>
</reference>
<gene>
    <name evidence="6" type="primary">truA</name>
    <name evidence="6" type="ORF">SNAT2548_LOCUS12559</name>
</gene>
<comment type="catalytic activity">
    <reaction evidence="4">
        <text>uridine(38/39/40) in tRNA = pseudouridine(38/39/40) in tRNA</text>
        <dbReference type="Rhea" id="RHEA:22376"/>
        <dbReference type="Rhea" id="RHEA-COMP:10085"/>
        <dbReference type="Rhea" id="RHEA-COMP:10087"/>
        <dbReference type="ChEBI" id="CHEBI:65314"/>
        <dbReference type="ChEBI" id="CHEBI:65315"/>
        <dbReference type="EC" id="5.4.99.12"/>
    </reaction>
</comment>
<comment type="caution">
    <text evidence="6">The sequence shown here is derived from an EMBL/GenBank/DDBJ whole genome shotgun (WGS) entry which is preliminary data.</text>
</comment>
<dbReference type="GO" id="GO:0160147">
    <property type="term" value="F:tRNA pseudouridine(38-40) synthase activity"/>
    <property type="evidence" value="ECO:0007669"/>
    <property type="project" value="UniProtKB-EC"/>
</dbReference>
<dbReference type="InterPro" id="IPR020095">
    <property type="entry name" value="PsdUridine_synth_TruA_C"/>
</dbReference>
<dbReference type="EC" id="5.4.99.12" evidence="4"/>